<dbReference type="EMBL" id="FQZC01000001">
    <property type="protein sequence ID" value="SHI67737.1"/>
    <property type="molecule type" value="Genomic_DNA"/>
</dbReference>
<dbReference type="Proteomes" id="UP000184290">
    <property type="component" value="Unassembled WGS sequence"/>
</dbReference>
<accession>A0ABY1I666</accession>
<dbReference type="RefSeq" id="WP_073469008.1">
    <property type="nucleotide sequence ID" value="NZ_FQZC01000001.1"/>
</dbReference>
<evidence type="ECO:0000313" key="2">
    <source>
        <dbReference type="Proteomes" id="UP000184290"/>
    </source>
</evidence>
<gene>
    <name evidence="1" type="ORF">SAMN02745911_0831</name>
</gene>
<protein>
    <submittedName>
        <fullName evidence="1">Uncharacterized protein</fullName>
    </submittedName>
</protein>
<keyword evidence="2" id="KW-1185">Reference proteome</keyword>
<comment type="caution">
    <text evidence="1">The sequence shown here is derived from an EMBL/GenBank/DDBJ whole genome shotgun (WGS) entry which is preliminary data.</text>
</comment>
<name>A0ABY1I666_9HYPH</name>
<reference evidence="1 2" key="1">
    <citation type="submission" date="2016-11" db="EMBL/GenBank/DDBJ databases">
        <authorList>
            <person name="Varghese N."/>
            <person name="Submissions S."/>
        </authorList>
    </citation>
    <scope>NUCLEOTIDE SEQUENCE [LARGE SCALE GENOMIC DNA]</scope>
    <source>
        <strain evidence="1 2">DSM 21988</strain>
    </source>
</reference>
<sequence length="129" mass="14869">MSAPDDDVAAGGYVGVFWSVDGKLIWERVTRDQAEVYGEFLTSRGHYSVWSDWQDLSAKERRIKDVPETVAFSEYEDHPRGRVVFHSASKTFIIYADRRLQREETVSRLVEVFGIALCAYEVRSDSHYV</sequence>
<proteinExistence type="predicted"/>
<organism evidence="1 2">
    <name type="scientific">Aureimonas altamirensis DSM 21988</name>
    <dbReference type="NCBI Taxonomy" id="1121026"/>
    <lineage>
        <taxon>Bacteria</taxon>
        <taxon>Pseudomonadati</taxon>
        <taxon>Pseudomonadota</taxon>
        <taxon>Alphaproteobacteria</taxon>
        <taxon>Hyphomicrobiales</taxon>
        <taxon>Aurantimonadaceae</taxon>
        <taxon>Aureimonas</taxon>
    </lineage>
</organism>
<evidence type="ECO:0000313" key="1">
    <source>
        <dbReference type="EMBL" id="SHI67737.1"/>
    </source>
</evidence>